<accession>A0A3N1GAK5</accession>
<evidence type="ECO:0000256" key="1">
    <source>
        <dbReference type="ARBA" id="ARBA00023002"/>
    </source>
</evidence>
<evidence type="ECO:0000313" key="3">
    <source>
        <dbReference type="Proteomes" id="UP000276232"/>
    </source>
</evidence>
<dbReference type="InterPro" id="IPR029041">
    <property type="entry name" value="FAD-linked_oxidoreductase-like"/>
</dbReference>
<dbReference type="GO" id="GO:0016491">
    <property type="term" value="F:oxidoreductase activity"/>
    <property type="evidence" value="ECO:0007669"/>
    <property type="project" value="UniProtKB-KW"/>
</dbReference>
<dbReference type="InParanoid" id="A0A3N1GAK5"/>
<keyword evidence="1" id="KW-0560">Oxidoreductase</keyword>
<dbReference type="AlphaFoldDB" id="A0A3N1GAK5"/>
<sequence length="306" mass="33280">MDLVEALRRGDGGFLLFGLTPPKASASGEDVARIADLTLERLRTADPDGVVLYDITDEGDRNDVERPFPFLPTVDPAQFLADHLRGWDKPAVVYRSVGKYPEAELRRWMRDQPADRVVSTLVGAASSASVGLTSLARAYDVQREEHPGLLAGGVVIPERHTNRGDEHVRMLDKQARGCAFFVSQVLYDANAAKTLVSDYRDGCDARGVAPRPLVFTVSVCGSTRTLDFLTWLGVQVPRWVRGDLLRAQDTLVASTEHAAAVAADVVAYCRRLDVPVGLAVESVSSRRTEIEAAVDLAADLRALLDG</sequence>
<protein>
    <submittedName>
        <fullName evidence="2">5,10-methylenetetrahydrofolate reductase</fullName>
    </submittedName>
</protein>
<dbReference type="Gene3D" id="3.20.20.220">
    <property type="match status" value="1"/>
</dbReference>
<dbReference type="RefSeq" id="WP_123380852.1">
    <property type="nucleotide sequence ID" value="NZ_RJKN01000007.1"/>
</dbReference>
<gene>
    <name evidence="2" type="ORF">EDC03_2798</name>
</gene>
<evidence type="ECO:0000313" key="2">
    <source>
        <dbReference type="EMBL" id="ROP27273.1"/>
    </source>
</evidence>
<keyword evidence="3" id="KW-1185">Reference proteome</keyword>
<name>A0A3N1GAK5_9ACTN</name>
<dbReference type="EMBL" id="RJKN01000007">
    <property type="protein sequence ID" value="ROP27273.1"/>
    <property type="molecule type" value="Genomic_DNA"/>
</dbReference>
<dbReference type="OrthoDB" id="4367389at2"/>
<dbReference type="Proteomes" id="UP000276232">
    <property type="component" value="Unassembled WGS sequence"/>
</dbReference>
<comment type="caution">
    <text evidence="2">The sequence shown here is derived from an EMBL/GenBank/DDBJ whole genome shotgun (WGS) entry which is preliminary data.</text>
</comment>
<organism evidence="2 3">
    <name type="scientific">Pseudokineococcus lusitanus</name>
    <dbReference type="NCBI Taxonomy" id="763993"/>
    <lineage>
        <taxon>Bacteria</taxon>
        <taxon>Bacillati</taxon>
        <taxon>Actinomycetota</taxon>
        <taxon>Actinomycetes</taxon>
        <taxon>Kineosporiales</taxon>
        <taxon>Kineosporiaceae</taxon>
        <taxon>Pseudokineococcus</taxon>
    </lineage>
</organism>
<reference evidence="2 3" key="1">
    <citation type="journal article" date="2015" name="Stand. Genomic Sci.">
        <title>Genomic Encyclopedia of Bacterial and Archaeal Type Strains, Phase III: the genomes of soil and plant-associated and newly described type strains.</title>
        <authorList>
            <person name="Whitman W.B."/>
            <person name="Woyke T."/>
            <person name="Klenk H.P."/>
            <person name="Zhou Y."/>
            <person name="Lilburn T.G."/>
            <person name="Beck B.J."/>
            <person name="De Vos P."/>
            <person name="Vandamme P."/>
            <person name="Eisen J.A."/>
            <person name="Garrity G."/>
            <person name="Hugenholtz P."/>
            <person name="Kyrpides N.C."/>
        </authorList>
    </citation>
    <scope>NUCLEOTIDE SEQUENCE [LARGE SCALE GENOMIC DNA]</scope>
    <source>
        <strain evidence="2 3">CECT 7306</strain>
    </source>
</reference>
<dbReference type="SUPFAM" id="SSF51730">
    <property type="entry name" value="FAD-linked oxidoreductase"/>
    <property type="match status" value="1"/>
</dbReference>
<proteinExistence type="predicted"/>